<reference evidence="1" key="1">
    <citation type="journal article" date="2020" name="mSystems">
        <title>Genome- and Community-Level Interaction Insights into Carbon Utilization and Element Cycling Functions of Hydrothermarchaeota in Hydrothermal Sediment.</title>
        <authorList>
            <person name="Zhou Z."/>
            <person name="Liu Y."/>
            <person name="Xu W."/>
            <person name="Pan J."/>
            <person name="Luo Z.H."/>
            <person name="Li M."/>
        </authorList>
    </citation>
    <scope>NUCLEOTIDE SEQUENCE [LARGE SCALE GENOMIC DNA]</scope>
    <source>
        <strain evidence="1">SpSt-853</strain>
    </source>
</reference>
<dbReference type="EMBL" id="DTKJ01000055">
    <property type="protein sequence ID" value="HGZ12147.1"/>
    <property type="molecule type" value="Genomic_DNA"/>
</dbReference>
<organism evidence="1">
    <name type="scientific">Desulfobacca acetoxidans</name>
    <dbReference type="NCBI Taxonomy" id="60893"/>
    <lineage>
        <taxon>Bacteria</taxon>
        <taxon>Pseudomonadati</taxon>
        <taxon>Thermodesulfobacteriota</taxon>
        <taxon>Desulfobaccia</taxon>
        <taxon>Desulfobaccales</taxon>
        <taxon>Desulfobaccaceae</taxon>
        <taxon>Desulfobacca</taxon>
    </lineage>
</organism>
<dbReference type="InterPro" id="IPR008792">
    <property type="entry name" value="PQQD"/>
</dbReference>
<dbReference type="Pfam" id="PF05402">
    <property type="entry name" value="PqqD"/>
    <property type="match status" value="1"/>
</dbReference>
<gene>
    <name evidence="1" type="ORF">ENW48_08010</name>
</gene>
<name>A0A7C5AMA4_9BACT</name>
<dbReference type="InterPro" id="IPR041881">
    <property type="entry name" value="PqqD_sf"/>
</dbReference>
<evidence type="ECO:0000313" key="1">
    <source>
        <dbReference type="EMBL" id="HGZ12147.1"/>
    </source>
</evidence>
<proteinExistence type="predicted"/>
<protein>
    <submittedName>
        <fullName evidence="1">PqqD family protein</fullName>
    </submittedName>
</protein>
<comment type="caution">
    <text evidence="1">The sequence shown here is derived from an EMBL/GenBank/DDBJ whole genome shotgun (WGS) entry which is preliminary data.</text>
</comment>
<sequence>MPKTIQLKDDLLMTEKDEMLYVLDLESGRIHCFNQTAKVIVQLCLKPRSPEEISEEYRQYFGLEAGMAQKDVMAILEKLAFYHLLREDVKP</sequence>
<dbReference type="Gene3D" id="1.10.10.1150">
    <property type="entry name" value="Coenzyme PQQ synthesis protein D (PqqD)"/>
    <property type="match status" value="1"/>
</dbReference>
<accession>A0A7C5AMA4</accession>
<dbReference type="AlphaFoldDB" id="A0A7C5AMA4"/>